<dbReference type="Proteomes" id="UP001407405">
    <property type="component" value="Unassembled WGS sequence"/>
</dbReference>
<comment type="caution">
    <text evidence="1">The sequence shown here is derived from an EMBL/GenBank/DDBJ whole genome shotgun (WGS) entry which is preliminary data.</text>
</comment>
<evidence type="ECO:0000313" key="1">
    <source>
        <dbReference type="EMBL" id="MEN1760627.1"/>
    </source>
</evidence>
<keyword evidence="2" id="KW-1185">Reference proteome</keyword>
<sequence length="69" mass="7530">MDLQLVNGHLVTMDPKLPRAEAVALKNGRKRGELQKTINTDVILILVGSASASFDKRRKAPSAKGCWLT</sequence>
<protein>
    <submittedName>
        <fullName evidence="1">Uncharacterized protein</fullName>
    </submittedName>
</protein>
<evidence type="ECO:0000313" key="2">
    <source>
        <dbReference type="Proteomes" id="UP001407405"/>
    </source>
</evidence>
<proteinExistence type="predicted"/>
<name>A0ABU9VTY9_9CLOT</name>
<accession>A0ABU9VTY9</accession>
<gene>
    <name evidence="1" type="ORF">AAIG11_09095</name>
</gene>
<organism evidence="1 2">
    <name type="scientific">Anoxynatronum sibiricum</name>
    <dbReference type="NCBI Taxonomy" id="210623"/>
    <lineage>
        <taxon>Bacteria</taxon>
        <taxon>Bacillati</taxon>
        <taxon>Bacillota</taxon>
        <taxon>Clostridia</taxon>
        <taxon>Eubacteriales</taxon>
        <taxon>Clostridiaceae</taxon>
        <taxon>Anoxynatronum</taxon>
    </lineage>
</organism>
<reference evidence="1 2" key="1">
    <citation type="submission" date="2024-04" db="EMBL/GenBank/DDBJ databases">
        <title>Genome sequencing and metabolic network reconstruction of aminoacids and betaine degradation by Anoxynatronum sibiricum.</title>
        <authorList>
            <person name="Detkova E.N."/>
            <person name="Boltjanskaja Y.V."/>
            <person name="Mardanov A.V."/>
            <person name="Kevbrin V."/>
        </authorList>
    </citation>
    <scope>NUCLEOTIDE SEQUENCE [LARGE SCALE GENOMIC DNA]</scope>
    <source>
        <strain evidence="1 2">Z-7981</strain>
    </source>
</reference>
<dbReference type="EMBL" id="JBCITM010000008">
    <property type="protein sequence ID" value="MEN1760627.1"/>
    <property type="molecule type" value="Genomic_DNA"/>
</dbReference>